<dbReference type="GO" id="GO:0004519">
    <property type="term" value="F:endonuclease activity"/>
    <property type="evidence" value="ECO:0007669"/>
    <property type="project" value="UniProtKB-KW"/>
</dbReference>
<accession>A0A2H1HVN7</accession>
<reference evidence="6" key="1">
    <citation type="submission" date="2017-03" db="EMBL/GenBank/DDBJ databases">
        <authorList>
            <person name="Monnet C."/>
        </authorList>
    </citation>
    <scope>NUCLEOTIDE SEQUENCE [LARGE SCALE GENOMIC DNA]</scope>
    <source>
        <strain evidence="6">ATCC 49514</strain>
    </source>
</reference>
<feature type="region of interest" description="Disordered" evidence="3">
    <location>
        <begin position="1"/>
        <end position="54"/>
    </location>
</feature>
<keyword evidence="5" id="KW-0540">Nuclease</keyword>
<dbReference type="Proteomes" id="UP000234382">
    <property type="component" value="Unassembled WGS sequence"/>
</dbReference>
<evidence type="ECO:0000313" key="6">
    <source>
        <dbReference type="Proteomes" id="UP000234382"/>
    </source>
</evidence>
<protein>
    <submittedName>
        <fullName evidence="5">HNH endonuclease</fullName>
    </submittedName>
</protein>
<dbReference type="EMBL" id="FXYX01000001">
    <property type="protein sequence ID" value="SMX66981.1"/>
    <property type="molecule type" value="Genomic_DNA"/>
</dbReference>
<evidence type="ECO:0000313" key="5">
    <source>
        <dbReference type="EMBL" id="SMX66981.1"/>
    </source>
</evidence>
<dbReference type="GO" id="GO:0008270">
    <property type="term" value="F:zinc ion binding"/>
    <property type="evidence" value="ECO:0007669"/>
    <property type="project" value="InterPro"/>
</dbReference>
<feature type="compositionally biased region" description="Basic and acidic residues" evidence="3">
    <location>
        <begin position="528"/>
        <end position="538"/>
    </location>
</feature>
<organism evidence="5 6">
    <name type="scientific">Brevibacterium iodinum ATCC 49514</name>
    <dbReference type="NCBI Taxonomy" id="1255616"/>
    <lineage>
        <taxon>Bacteria</taxon>
        <taxon>Bacillati</taxon>
        <taxon>Actinomycetota</taxon>
        <taxon>Actinomycetes</taxon>
        <taxon>Micrococcales</taxon>
        <taxon>Brevibacteriaceae</taxon>
        <taxon>Brevibacterium</taxon>
    </lineage>
</organism>
<feature type="region of interest" description="Disordered" evidence="3">
    <location>
        <begin position="509"/>
        <end position="548"/>
    </location>
</feature>
<evidence type="ECO:0000256" key="1">
    <source>
        <dbReference type="ARBA" id="ARBA00023450"/>
    </source>
</evidence>
<keyword evidence="2" id="KW-0175">Coiled coil</keyword>
<feature type="compositionally biased region" description="Basic and acidic residues" evidence="3">
    <location>
        <begin position="1"/>
        <end position="18"/>
    </location>
</feature>
<dbReference type="Gene3D" id="1.10.30.50">
    <property type="match status" value="1"/>
</dbReference>
<keyword evidence="5" id="KW-0255">Endonuclease</keyword>
<dbReference type="Pfam" id="PF02720">
    <property type="entry name" value="DUF222"/>
    <property type="match status" value="1"/>
</dbReference>
<dbReference type="CDD" id="cd00085">
    <property type="entry name" value="HNHc"/>
    <property type="match status" value="1"/>
</dbReference>
<feature type="domain" description="HNH nuclease" evidence="4">
    <location>
        <begin position="699"/>
        <end position="751"/>
    </location>
</feature>
<proteinExistence type="inferred from homology"/>
<feature type="compositionally biased region" description="Low complexity" evidence="3">
    <location>
        <begin position="30"/>
        <end position="53"/>
    </location>
</feature>
<dbReference type="SMART" id="SM00507">
    <property type="entry name" value="HNHc"/>
    <property type="match status" value="1"/>
</dbReference>
<evidence type="ECO:0000256" key="3">
    <source>
        <dbReference type="SAM" id="MobiDB-lite"/>
    </source>
</evidence>
<gene>
    <name evidence="5" type="ORF">BI49514_00365</name>
</gene>
<dbReference type="InterPro" id="IPR002711">
    <property type="entry name" value="HNH"/>
</dbReference>
<dbReference type="InterPro" id="IPR003615">
    <property type="entry name" value="HNH_nuc"/>
</dbReference>
<dbReference type="AlphaFoldDB" id="A0A2H1HVN7"/>
<name>A0A2H1HVN7_9MICO</name>
<sequence>MALIPDRRYDEHDDREAGKASQAPPPQGSPPSDLSPTAAGSSARSADGGSSRSTYRELLAEAGFDLTGHPLADRFDGIADNLADGEAVADQAGDGQDDAVEDGSPAVVDGVVTAGDGSQATAIEADAAVPALPNGDILAGQGPWSSRTTMPETEAEVQACIKEIEARQSAWMKAKREEREAQRAAEREEFLKKNPPARAEDEELARERAEWNAHVQRYEAKKRAQEEAERIAEAERAERHKALAERHDSEADAHPLLDEFRWSDLKHAAPEVTESICALQGLLDGLHDFTRPMGPDDAVTLLDGLETLNRLTESLSVVTLSVFERVGTPRDYGAKTTKALVQHRLNLSAQEAYRRTQLAECLGKRTSISGESIEAQFPILAAALREGVLSANQASTISKCLKNLPVIVSEDDKIKAESLLVEKAQAVRVCDIHALFEEILGWIDPDGQEPKEAADRDSFAVNLRQAKDGTWTLKGHLDEETGGILNGLLTSRIKTDSQSDEDRCANAAGIDAAPADGERPIDGASATDDTRSADDARSAVESGSASVSDLDQEVIDAYAEVLRGDRSDCLDPSLDFTPPQVGANGEIPQGAGVRQDGSLVTMAAEQPSVRRRIYERFSSVIGSIEMNRIKAGAAYALVVTAKAEDLANQTGKGVTGAEAPFPINSAALEGLNGSVFFHLMGEKAKSLALATERRLATEKQLAILASRDQGCTFPGCDTPPGWCEAHHIVPWAQNGKTDVNNLTLACSAHHHLLDYTDWDCRMLIGGRPAWVPAATIDPAQEPVLHARFIAREIGETLFG</sequence>
<dbReference type="Pfam" id="PF01844">
    <property type="entry name" value="HNH"/>
    <property type="match status" value="1"/>
</dbReference>
<evidence type="ECO:0000256" key="2">
    <source>
        <dbReference type="SAM" id="Coils"/>
    </source>
</evidence>
<dbReference type="InterPro" id="IPR003870">
    <property type="entry name" value="DUF222"/>
</dbReference>
<comment type="similarity">
    <text evidence="1">Belongs to the Rv1128c/1148c/1588c/1702c/1945/3466 family.</text>
</comment>
<keyword evidence="5" id="KW-0378">Hydrolase</keyword>
<dbReference type="GO" id="GO:0003676">
    <property type="term" value="F:nucleic acid binding"/>
    <property type="evidence" value="ECO:0007669"/>
    <property type="project" value="InterPro"/>
</dbReference>
<evidence type="ECO:0000259" key="4">
    <source>
        <dbReference type="SMART" id="SM00507"/>
    </source>
</evidence>
<feature type="coiled-coil region" evidence="2">
    <location>
        <begin position="174"/>
        <end position="245"/>
    </location>
</feature>
<keyword evidence="6" id="KW-1185">Reference proteome</keyword>